<dbReference type="Proteomes" id="UP000325122">
    <property type="component" value="Unassembled WGS sequence"/>
</dbReference>
<evidence type="ECO:0000313" key="2">
    <source>
        <dbReference type="Proteomes" id="UP000325122"/>
    </source>
</evidence>
<dbReference type="Gene3D" id="3.40.50.300">
    <property type="entry name" value="P-loop containing nucleotide triphosphate hydrolases"/>
    <property type="match status" value="1"/>
</dbReference>
<dbReference type="GO" id="GO:0005886">
    <property type="term" value="C:plasma membrane"/>
    <property type="evidence" value="ECO:0007669"/>
    <property type="project" value="TreeGrafter"/>
</dbReference>
<dbReference type="InterPro" id="IPR027417">
    <property type="entry name" value="P-loop_NTPase"/>
</dbReference>
<dbReference type="PANTHER" id="PTHR30050">
    <property type="entry name" value="CHROMOSOMAL REPLICATION INITIATOR PROTEIN DNAA"/>
    <property type="match status" value="1"/>
</dbReference>
<comment type="caution">
    <text evidence="1">The sequence shown here is derived from an EMBL/GenBank/DDBJ whole genome shotgun (WGS) entry which is preliminary data.</text>
</comment>
<dbReference type="RefSeq" id="WP_150021610.1">
    <property type="nucleotide sequence ID" value="NZ_VWOJ01000001.1"/>
</dbReference>
<dbReference type="GO" id="GO:0006270">
    <property type="term" value="P:DNA replication initiation"/>
    <property type="evidence" value="ECO:0007669"/>
    <property type="project" value="TreeGrafter"/>
</dbReference>
<accession>A0A5M6ZIH2</accession>
<dbReference type="PANTHER" id="PTHR30050:SF5">
    <property type="entry name" value="DNAA REGULATORY INACTIVATOR HDA"/>
    <property type="match status" value="1"/>
</dbReference>
<gene>
    <name evidence="1" type="ORF">F1654_00790</name>
</gene>
<dbReference type="AlphaFoldDB" id="A0A5M6ZIH2"/>
<evidence type="ECO:0000313" key="1">
    <source>
        <dbReference type="EMBL" id="KAA5804579.1"/>
    </source>
</evidence>
<dbReference type="Gene3D" id="1.10.8.60">
    <property type="match status" value="1"/>
</dbReference>
<dbReference type="GO" id="GO:0003688">
    <property type="term" value="F:DNA replication origin binding"/>
    <property type="evidence" value="ECO:0007669"/>
    <property type="project" value="TreeGrafter"/>
</dbReference>
<protein>
    <submittedName>
        <fullName evidence="1">AAA family ATPase</fullName>
    </submittedName>
</protein>
<keyword evidence="2" id="KW-1185">Reference proteome</keyword>
<sequence>MNRTQLALDLALAPDYRAESYAVSEANASALALVNRWPRWRHGHLMLIGPAGAGKTHLSTIWAARADALRLDPATLAASLPQVGRGSAVLVEDCHLGVEEAALFHLINRAAGDAGVTVLMTAARAPEDWPVRLADLASRLKAAETAVLHEPDDALLRQVMEKLIRDRRTPMTPGVLDYLLTRMERSVEFARRLVAWLDREALARKGPVTRTLAREGLEALSSP</sequence>
<dbReference type="EMBL" id="VWOJ01000001">
    <property type="protein sequence ID" value="KAA5804579.1"/>
    <property type="molecule type" value="Genomic_DNA"/>
</dbReference>
<organism evidence="1 2">
    <name type="scientific">Alkalicaulis satelles</name>
    <dbReference type="NCBI Taxonomy" id="2609175"/>
    <lineage>
        <taxon>Bacteria</taxon>
        <taxon>Pseudomonadati</taxon>
        <taxon>Pseudomonadota</taxon>
        <taxon>Alphaproteobacteria</taxon>
        <taxon>Maricaulales</taxon>
        <taxon>Maricaulaceae</taxon>
        <taxon>Alkalicaulis</taxon>
    </lineage>
</organism>
<reference evidence="1 2" key="1">
    <citation type="submission" date="2019-09" db="EMBL/GenBank/DDBJ databases">
        <authorList>
            <person name="Kevbrin V."/>
            <person name="Grouzdev D.S."/>
        </authorList>
    </citation>
    <scope>NUCLEOTIDE SEQUENCE [LARGE SCALE GENOMIC DNA]</scope>
    <source>
        <strain evidence="1 2">G-192</strain>
    </source>
</reference>
<name>A0A5M6ZIH2_9PROT</name>
<proteinExistence type="predicted"/>
<dbReference type="Pfam" id="PF13671">
    <property type="entry name" value="AAA_33"/>
    <property type="match status" value="1"/>
</dbReference>
<dbReference type="SUPFAM" id="SSF52540">
    <property type="entry name" value="P-loop containing nucleoside triphosphate hydrolases"/>
    <property type="match status" value="1"/>
</dbReference>